<dbReference type="SUPFAM" id="SSF51735">
    <property type="entry name" value="NAD(P)-binding Rossmann-fold domains"/>
    <property type="match status" value="1"/>
</dbReference>
<keyword evidence="1" id="KW-0521">NADP</keyword>
<dbReference type="Gene3D" id="3.40.50.720">
    <property type="entry name" value="NAD(P)-binding Rossmann-like Domain"/>
    <property type="match status" value="1"/>
</dbReference>
<protein>
    <submittedName>
        <fullName evidence="3">Nadph quinone reductase</fullName>
    </submittedName>
</protein>
<dbReference type="InterPro" id="IPR020843">
    <property type="entry name" value="ER"/>
</dbReference>
<gene>
    <name evidence="3" type="ORF">FC34_GL000867</name>
</gene>
<evidence type="ECO:0000313" key="3">
    <source>
        <dbReference type="EMBL" id="KRM71891.1"/>
    </source>
</evidence>
<dbReference type="CDD" id="cd05289">
    <property type="entry name" value="MDR_like_2"/>
    <property type="match status" value="1"/>
</dbReference>
<evidence type="ECO:0000259" key="2">
    <source>
        <dbReference type="SMART" id="SM00829"/>
    </source>
</evidence>
<accession>A0A0R2B8H1</accession>
<dbReference type="PATRIC" id="fig|1423727.3.peg.874"/>
<dbReference type="InterPro" id="IPR036291">
    <property type="entry name" value="NAD(P)-bd_dom_sf"/>
</dbReference>
<dbReference type="Proteomes" id="UP000051672">
    <property type="component" value="Unassembled WGS sequence"/>
</dbReference>
<dbReference type="STRING" id="1423727.FC34_GL000867"/>
<keyword evidence="4" id="KW-1185">Reference proteome</keyword>
<dbReference type="GO" id="GO:0016491">
    <property type="term" value="F:oxidoreductase activity"/>
    <property type="evidence" value="ECO:0007669"/>
    <property type="project" value="InterPro"/>
</dbReference>
<dbReference type="PANTHER" id="PTHR44154:SF1">
    <property type="entry name" value="QUINONE OXIDOREDUCTASE"/>
    <property type="match status" value="1"/>
</dbReference>
<dbReference type="Pfam" id="PF00107">
    <property type="entry name" value="ADH_zinc_N"/>
    <property type="match status" value="1"/>
</dbReference>
<reference evidence="3 4" key="1">
    <citation type="journal article" date="2015" name="Genome Announc.">
        <title>Expanding the biotechnology potential of lactobacilli through comparative genomics of 213 strains and associated genera.</title>
        <authorList>
            <person name="Sun Z."/>
            <person name="Harris H.M."/>
            <person name="McCann A."/>
            <person name="Guo C."/>
            <person name="Argimon S."/>
            <person name="Zhang W."/>
            <person name="Yang X."/>
            <person name="Jeffery I.B."/>
            <person name="Cooney J.C."/>
            <person name="Kagawa T.F."/>
            <person name="Liu W."/>
            <person name="Song Y."/>
            <person name="Salvetti E."/>
            <person name="Wrobel A."/>
            <person name="Rasinkangas P."/>
            <person name="Parkhill J."/>
            <person name="Rea M.C."/>
            <person name="O'Sullivan O."/>
            <person name="Ritari J."/>
            <person name="Douillard F.P."/>
            <person name="Paul Ross R."/>
            <person name="Yang R."/>
            <person name="Briner A.E."/>
            <person name="Felis G.E."/>
            <person name="de Vos W.M."/>
            <person name="Barrangou R."/>
            <person name="Klaenhammer T.R."/>
            <person name="Caufield P.W."/>
            <person name="Cui Y."/>
            <person name="Zhang H."/>
            <person name="O'Toole P.W."/>
        </authorList>
    </citation>
    <scope>NUCLEOTIDE SEQUENCE [LARGE SCALE GENOMIC DNA]</scope>
    <source>
        <strain evidence="3 4">DSM 23927</strain>
    </source>
</reference>
<dbReference type="SMART" id="SM00829">
    <property type="entry name" value="PKS_ER"/>
    <property type="match status" value="1"/>
</dbReference>
<dbReference type="InterPro" id="IPR013154">
    <property type="entry name" value="ADH-like_N"/>
</dbReference>
<dbReference type="InterPro" id="IPR051603">
    <property type="entry name" value="Zinc-ADH_QOR/CCCR"/>
</dbReference>
<evidence type="ECO:0000313" key="4">
    <source>
        <dbReference type="Proteomes" id="UP000051672"/>
    </source>
</evidence>
<organism evidence="3 4">
    <name type="scientific">Lacticaseibacillus brantae DSM 23927</name>
    <dbReference type="NCBI Taxonomy" id="1423727"/>
    <lineage>
        <taxon>Bacteria</taxon>
        <taxon>Bacillati</taxon>
        <taxon>Bacillota</taxon>
        <taxon>Bacilli</taxon>
        <taxon>Lactobacillales</taxon>
        <taxon>Lactobacillaceae</taxon>
        <taxon>Lacticaseibacillus</taxon>
    </lineage>
</organism>
<dbReference type="SUPFAM" id="SSF50129">
    <property type="entry name" value="GroES-like"/>
    <property type="match status" value="1"/>
</dbReference>
<dbReference type="PANTHER" id="PTHR44154">
    <property type="entry name" value="QUINONE OXIDOREDUCTASE"/>
    <property type="match status" value="1"/>
</dbReference>
<evidence type="ECO:0000256" key="1">
    <source>
        <dbReference type="ARBA" id="ARBA00022857"/>
    </source>
</evidence>
<feature type="domain" description="Enoyl reductase (ER)" evidence="2">
    <location>
        <begin position="31"/>
        <end position="320"/>
    </location>
</feature>
<name>A0A0R2B8H1_9LACO</name>
<dbReference type="AlphaFoldDB" id="A0A0R2B8H1"/>
<comment type="caution">
    <text evidence="3">The sequence shown here is derived from an EMBL/GenBank/DDBJ whole genome shotgun (WGS) entry which is preliminary data.</text>
</comment>
<dbReference type="Gene3D" id="3.90.180.10">
    <property type="entry name" value="Medium-chain alcohol dehydrogenases, catalytic domain"/>
    <property type="match status" value="1"/>
</dbReference>
<dbReference type="InterPro" id="IPR011032">
    <property type="entry name" value="GroES-like_sf"/>
</dbReference>
<dbReference type="Pfam" id="PF08240">
    <property type="entry name" value="ADH_N"/>
    <property type="match status" value="1"/>
</dbReference>
<dbReference type="EMBL" id="AYZQ01000002">
    <property type="protein sequence ID" value="KRM71891.1"/>
    <property type="molecule type" value="Genomic_DNA"/>
</dbReference>
<sequence length="323" mass="33569">MLPTFSLKVTLTAKLENGGIIMEAFGFTHGGGPEVFEQFSLPTPEPISNQIQIEVKAVGLNNRERMERKLASSGRQIVTGRDVTGVVSKLGDGVTNYTVGQRVIAHTEHGDAQYVVADLDAVTPLPDSISFEVGAAMITPGITAYKALNFFTQMQPSQTIIIKGASGGVGEIAVQLAVASGATVIGIGASQNEARVKALGVSEYVAYDQQKIAQVLANRGDLVVNVAMNGAGDDDDLAMVKPGGVIVTVSHGAVSSSKATFVHIRPTDGMSDGAALEALIDLMAAGNLSLPVGQTFPLSLDGIIAAYSALEEPHDGRLVLTAQ</sequence>
<proteinExistence type="predicted"/>
<dbReference type="InterPro" id="IPR013149">
    <property type="entry name" value="ADH-like_C"/>
</dbReference>